<name>A0A1I4WY00_9GAMM</name>
<evidence type="ECO:0000313" key="3">
    <source>
        <dbReference type="Proteomes" id="UP000198575"/>
    </source>
</evidence>
<dbReference type="Proteomes" id="UP000198575">
    <property type="component" value="Unassembled WGS sequence"/>
</dbReference>
<proteinExistence type="predicted"/>
<gene>
    <name evidence="2" type="ORF">SAMN05216289_106143</name>
</gene>
<dbReference type="AlphaFoldDB" id="A0A1I4WY00"/>
<dbReference type="EMBL" id="FOVF01000006">
    <property type="protein sequence ID" value="SFN18093.1"/>
    <property type="molecule type" value="Genomic_DNA"/>
</dbReference>
<keyword evidence="3" id="KW-1185">Reference proteome</keyword>
<evidence type="ECO:0000256" key="1">
    <source>
        <dbReference type="SAM" id="MobiDB-lite"/>
    </source>
</evidence>
<dbReference type="STRING" id="578942.SAMN05216289_106143"/>
<organism evidence="2 3">
    <name type="scientific">Dokdonella immobilis</name>
    <dbReference type="NCBI Taxonomy" id="578942"/>
    <lineage>
        <taxon>Bacteria</taxon>
        <taxon>Pseudomonadati</taxon>
        <taxon>Pseudomonadota</taxon>
        <taxon>Gammaproteobacteria</taxon>
        <taxon>Lysobacterales</taxon>
        <taxon>Rhodanobacteraceae</taxon>
        <taxon>Dokdonella</taxon>
    </lineage>
</organism>
<feature type="region of interest" description="Disordered" evidence="1">
    <location>
        <begin position="212"/>
        <end position="231"/>
    </location>
</feature>
<evidence type="ECO:0000313" key="2">
    <source>
        <dbReference type="EMBL" id="SFN18093.1"/>
    </source>
</evidence>
<accession>A0A1I4WY00</accession>
<protein>
    <submittedName>
        <fullName evidence="2">Uncharacterized protein</fullName>
    </submittedName>
</protein>
<reference evidence="2 3" key="1">
    <citation type="submission" date="2016-10" db="EMBL/GenBank/DDBJ databases">
        <authorList>
            <person name="de Groot N.N."/>
        </authorList>
    </citation>
    <scope>NUCLEOTIDE SEQUENCE [LARGE SCALE GENOMIC DNA]</scope>
    <source>
        <strain evidence="2 3">CGMCC 1.7659</strain>
    </source>
</reference>
<sequence>MVAGGATGVAATGTLADVSTGWIAVERFVVASVFGIGRAFADGSLEASSAARTAAIEGSGNSAVADGDAPGTSGAASGVGMTSRAGACGCDVAATSRRSGTCGRGPVAQAQSSNSTDTVENLVVRMRFPLDSARWRNGPGRLNLIYADRSDPDAGDMVRPGSLRANGQVLDCRGRAVSAGKFDRGTARCESSRRPLPALAVARFSGRRARGTHLVGGHPQMQEPAPPIGWRRPVCSSRMRSGKFQRRGSVHALMMSAAYWTW</sequence>
<feature type="region of interest" description="Disordered" evidence="1">
    <location>
        <begin position="58"/>
        <end position="78"/>
    </location>
</feature>